<gene>
    <name evidence="1" type="ORF">SAMN04487894_12036</name>
</gene>
<proteinExistence type="predicted"/>
<reference evidence="2" key="1">
    <citation type="submission" date="2016-10" db="EMBL/GenBank/DDBJ databases">
        <authorList>
            <person name="Varghese N."/>
            <person name="Submissions S."/>
        </authorList>
    </citation>
    <scope>NUCLEOTIDE SEQUENCE [LARGE SCALE GENOMIC DNA]</scope>
    <source>
        <strain evidence="2">DSM 25811 / CCM 8410 / LMG 26954 / E90</strain>
    </source>
</reference>
<dbReference type="Proteomes" id="UP000198757">
    <property type="component" value="Unassembled WGS sequence"/>
</dbReference>
<dbReference type="EMBL" id="FMZO01000020">
    <property type="protein sequence ID" value="SDE08286.1"/>
    <property type="molecule type" value="Genomic_DNA"/>
</dbReference>
<name>A0A1G7A311_NIADE</name>
<evidence type="ECO:0000313" key="1">
    <source>
        <dbReference type="EMBL" id="SDE08286.1"/>
    </source>
</evidence>
<accession>A0A1G7A311</accession>
<sequence>MIDLVQNKNRITFIAKRNPLKFNYMNLFCLINFLLAKIKGRQS</sequence>
<evidence type="ECO:0000313" key="2">
    <source>
        <dbReference type="Proteomes" id="UP000198757"/>
    </source>
</evidence>
<keyword evidence="2" id="KW-1185">Reference proteome</keyword>
<dbReference type="AlphaFoldDB" id="A0A1G7A311"/>
<organism evidence="1 2">
    <name type="scientific">Niabella drilacis (strain DSM 25811 / CCM 8410 / CCUG 62505 / LMG 26954 / E90)</name>
    <dbReference type="NCBI Taxonomy" id="1285928"/>
    <lineage>
        <taxon>Bacteria</taxon>
        <taxon>Pseudomonadati</taxon>
        <taxon>Bacteroidota</taxon>
        <taxon>Chitinophagia</taxon>
        <taxon>Chitinophagales</taxon>
        <taxon>Chitinophagaceae</taxon>
        <taxon>Niabella</taxon>
    </lineage>
</organism>
<protein>
    <submittedName>
        <fullName evidence="1">Uncharacterized protein</fullName>
    </submittedName>
</protein>